<feature type="region of interest" description="Disordered" evidence="1">
    <location>
        <begin position="1"/>
        <end position="79"/>
    </location>
</feature>
<keyword evidence="3" id="KW-1185">Reference proteome</keyword>
<organism evidence="2 3">
    <name type="scientific">Vigna unguiculata</name>
    <name type="common">Cowpea</name>
    <dbReference type="NCBI Taxonomy" id="3917"/>
    <lineage>
        <taxon>Eukaryota</taxon>
        <taxon>Viridiplantae</taxon>
        <taxon>Streptophyta</taxon>
        <taxon>Embryophyta</taxon>
        <taxon>Tracheophyta</taxon>
        <taxon>Spermatophyta</taxon>
        <taxon>Magnoliopsida</taxon>
        <taxon>eudicotyledons</taxon>
        <taxon>Gunneridae</taxon>
        <taxon>Pentapetalae</taxon>
        <taxon>rosids</taxon>
        <taxon>fabids</taxon>
        <taxon>Fabales</taxon>
        <taxon>Fabaceae</taxon>
        <taxon>Papilionoideae</taxon>
        <taxon>50 kb inversion clade</taxon>
        <taxon>NPAAA clade</taxon>
        <taxon>indigoferoid/millettioid clade</taxon>
        <taxon>Phaseoleae</taxon>
        <taxon>Vigna</taxon>
    </lineage>
</organism>
<protein>
    <submittedName>
        <fullName evidence="2">Uncharacterized protein</fullName>
    </submittedName>
</protein>
<name>A0A4D6KTC7_VIGUN</name>
<evidence type="ECO:0000313" key="3">
    <source>
        <dbReference type="Proteomes" id="UP000501690"/>
    </source>
</evidence>
<evidence type="ECO:0000256" key="1">
    <source>
        <dbReference type="SAM" id="MobiDB-lite"/>
    </source>
</evidence>
<evidence type="ECO:0000313" key="2">
    <source>
        <dbReference type="EMBL" id="QCD79037.1"/>
    </source>
</evidence>
<dbReference type="EMBL" id="CP039345">
    <property type="protein sequence ID" value="QCD79037.1"/>
    <property type="molecule type" value="Genomic_DNA"/>
</dbReference>
<dbReference type="AlphaFoldDB" id="A0A4D6KTC7"/>
<sequence length="107" mass="11858">MVRTRGNISRRGSNDAPESSRQGTARNRPTASARRRGQHETNIVEDDIVENEVPDVPREDEQGIDNDGGGFPGGPYDTSLLTQYQDHVARMIWDGQVRSSCESGLPY</sequence>
<proteinExistence type="predicted"/>
<dbReference type="Proteomes" id="UP000501690">
    <property type="component" value="Linkage Group LG1"/>
</dbReference>
<gene>
    <name evidence="2" type="ORF">DEO72_LG1g2674</name>
</gene>
<feature type="compositionally biased region" description="Acidic residues" evidence="1">
    <location>
        <begin position="43"/>
        <end position="53"/>
    </location>
</feature>
<reference evidence="2 3" key="1">
    <citation type="submission" date="2019-04" db="EMBL/GenBank/DDBJ databases">
        <title>An improved genome assembly and genetic linkage map for asparagus bean, Vigna unguiculata ssp. sesquipedialis.</title>
        <authorList>
            <person name="Xia Q."/>
            <person name="Zhang R."/>
            <person name="Dong Y."/>
        </authorList>
    </citation>
    <scope>NUCLEOTIDE SEQUENCE [LARGE SCALE GENOMIC DNA]</scope>
    <source>
        <tissue evidence="2">Leaf</tissue>
    </source>
</reference>
<feature type="compositionally biased region" description="Polar residues" evidence="1">
    <location>
        <begin position="1"/>
        <end position="30"/>
    </location>
</feature>
<accession>A0A4D6KTC7</accession>